<organism evidence="1 2">
    <name type="scientific">Putridiphycobacter roseus</name>
    <dbReference type="NCBI Taxonomy" id="2219161"/>
    <lineage>
        <taxon>Bacteria</taxon>
        <taxon>Pseudomonadati</taxon>
        <taxon>Bacteroidota</taxon>
        <taxon>Flavobacteriia</taxon>
        <taxon>Flavobacteriales</taxon>
        <taxon>Crocinitomicaceae</taxon>
        <taxon>Putridiphycobacter</taxon>
    </lineage>
</organism>
<proteinExistence type="predicted"/>
<sequence>MENQQVFNFKTNLTAVFIPEKLNNPFGAFVPAFAKIAAKELQEFIVAESPNWGNDFLAHKGKMFGVLVVQKKDLSFGYLAAVSGKLPGNVNCKEFVPSVFDESVGDFFIRKGMLEITAIGLEIKAATSTVTINALKEKRKIKSNGLQKRLFENYYFSNLSGKTENILEIFKGSDNESPPAAAGECAAPKLLQFALQENLKPIALGEFWWGIQHKNKERIHQSFYPACKNKCRPILEYMLENDSLYLAGVKP</sequence>
<accession>A0A2W1NHC4</accession>
<dbReference type="Proteomes" id="UP000249248">
    <property type="component" value="Unassembled WGS sequence"/>
</dbReference>
<protein>
    <submittedName>
        <fullName evidence="1">Pseudouridylate synthase</fullName>
    </submittedName>
</protein>
<name>A0A2W1NHC4_9FLAO</name>
<comment type="caution">
    <text evidence="1">The sequence shown here is derived from an EMBL/GenBank/DDBJ whole genome shotgun (WGS) entry which is preliminary data.</text>
</comment>
<dbReference type="EMBL" id="QKSB01000004">
    <property type="protein sequence ID" value="PZE17396.1"/>
    <property type="molecule type" value="Genomic_DNA"/>
</dbReference>
<reference evidence="1 2" key="1">
    <citation type="submission" date="2018-06" db="EMBL/GenBank/DDBJ databases">
        <title>The draft genome sequence of Crocinitomix sp. SM1701.</title>
        <authorList>
            <person name="Zhang X."/>
        </authorList>
    </citation>
    <scope>NUCLEOTIDE SEQUENCE [LARGE SCALE GENOMIC DNA]</scope>
    <source>
        <strain evidence="1 2">SM1701</strain>
    </source>
</reference>
<evidence type="ECO:0000313" key="2">
    <source>
        <dbReference type="Proteomes" id="UP000249248"/>
    </source>
</evidence>
<evidence type="ECO:0000313" key="1">
    <source>
        <dbReference type="EMBL" id="PZE17396.1"/>
    </source>
</evidence>
<dbReference type="AlphaFoldDB" id="A0A2W1NHC4"/>
<dbReference type="OrthoDB" id="9807829at2"/>
<gene>
    <name evidence="1" type="ORF">DNU06_08990</name>
</gene>
<dbReference type="RefSeq" id="WP_111062921.1">
    <property type="nucleotide sequence ID" value="NZ_JBHUCU010000016.1"/>
</dbReference>
<keyword evidence="2" id="KW-1185">Reference proteome</keyword>